<evidence type="ECO:0000259" key="5">
    <source>
        <dbReference type="PROSITE" id="PS50102"/>
    </source>
</evidence>
<accession>A0A565CEH0</accession>
<comment type="caution">
    <text evidence="7">The sequence shown here is derived from an EMBL/GenBank/DDBJ whole genome shotgun (WGS) entry which is preliminary data.</text>
</comment>
<organism evidence="7 8">
    <name type="scientific">Arabis nemorensis</name>
    <dbReference type="NCBI Taxonomy" id="586526"/>
    <lineage>
        <taxon>Eukaryota</taxon>
        <taxon>Viridiplantae</taxon>
        <taxon>Streptophyta</taxon>
        <taxon>Embryophyta</taxon>
        <taxon>Tracheophyta</taxon>
        <taxon>Spermatophyta</taxon>
        <taxon>Magnoliopsida</taxon>
        <taxon>eudicotyledons</taxon>
        <taxon>Gunneridae</taxon>
        <taxon>Pentapetalae</taxon>
        <taxon>rosids</taxon>
        <taxon>malvids</taxon>
        <taxon>Brassicales</taxon>
        <taxon>Brassicaceae</taxon>
        <taxon>Arabideae</taxon>
        <taxon>Arabis</taxon>
    </lineage>
</organism>
<dbReference type="Pfam" id="PF14144">
    <property type="entry name" value="DOG1"/>
    <property type="match status" value="1"/>
</dbReference>
<keyword evidence="8" id="KW-1185">Reference proteome</keyword>
<sequence>MSSFDLFSTKETREDLSDFDKAWSKSLRDRLPLLREQASSSAVAESTTVTLFVRHLTSYFDCLSYSANPNTILDLLFPPWRKSLEMPILFLGNIHPYLLTSLLRSLANTEVQDTESLGLFIDLEHSSPPAWSNKNDLMTRMEEIEHEMQRIVTSLLDRMMQAQKRYMEKRVASYSHRETILDHDLMNELANIFVEANGLRKTVLNEIVAATNARQKALFLEGLCELLSGFNDQNNQSAASPVMIQQPQPQPPRVPETYCIFVGDLSPDVTDQILLKVFAARYRSAKPARVIVDNDIGVNKGYGFVGFEDQRDQRLAMEQMNGQMCTTRPMRTGPARNSSV</sequence>
<dbReference type="GO" id="GO:0003729">
    <property type="term" value="F:mRNA binding"/>
    <property type="evidence" value="ECO:0007669"/>
    <property type="project" value="InterPro"/>
</dbReference>
<dbReference type="EMBL" id="CABITT030000007">
    <property type="protein sequence ID" value="VVB12053.1"/>
    <property type="molecule type" value="Genomic_DNA"/>
</dbReference>
<dbReference type="SUPFAM" id="SSF54928">
    <property type="entry name" value="RNA-binding domain, RBD"/>
    <property type="match status" value="1"/>
</dbReference>
<dbReference type="InterPro" id="IPR025422">
    <property type="entry name" value="TGA_domain"/>
</dbReference>
<dbReference type="Gene3D" id="3.30.70.330">
    <property type="match status" value="1"/>
</dbReference>
<evidence type="ECO:0000313" key="8">
    <source>
        <dbReference type="Proteomes" id="UP000489600"/>
    </source>
</evidence>
<dbReference type="Pfam" id="PF00076">
    <property type="entry name" value="RRM_1"/>
    <property type="match status" value="1"/>
</dbReference>
<dbReference type="Proteomes" id="UP000489600">
    <property type="component" value="Unassembled WGS sequence"/>
</dbReference>
<dbReference type="PROSITE" id="PS50102">
    <property type="entry name" value="RRM"/>
    <property type="match status" value="1"/>
</dbReference>
<dbReference type="GO" id="GO:0043565">
    <property type="term" value="F:sequence-specific DNA binding"/>
    <property type="evidence" value="ECO:0007669"/>
    <property type="project" value="InterPro"/>
</dbReference>
<keyword evidence="2" id="KW-0677">Repeat</keyword>
<name>A0A565CEH0_9BRAS</name>
<evidence type="ECO:0000256" key="3">
    <source>
        <dbReference type="ARBA" id="ARBA00022884"/>
    </source>
</evidence>
<evidence type="ECO:0000259" key="6">
    <source>
        <dbReference type="PROSITE" id="PS51806"/>
    </source>
</evidence>
<dbReference type="OrthoDB" id="1749473at2759"/>
<keyword evidence="3 4" id="KW-0694">RNA-binding</keyword>
<gene>
    <name evidence="7" type="ORF">ANE_LOCUS22497</name>
</gene>
<dbReference type="GO" id="GO:0006397">
    <property type="term" value="P:mRNA processing"/>
    <property type="evidence" value="ECO:0007669"/>
    <property type="project" value="UniProtKB-KW"/>
</dbReference>
<evidence type="ECO:0000256" key="4">
    <source>
        <dbReference type="PROSITE-ProRule" id="PRU00176"/>
    </source>
</evidence>
<dbReference type="PROSITE" id="PS51806">
    <property type="entry name" value="DOG1"/>
    <property type="match status" value="1"/>
</dbReference>
<evidence type="ECO:0000313" key="7">
    <source>
        <dbReference type="EMBL" id="VVB12053.1"/>
    </source>
</evidence>
<dbReference type="SMART" id="SM00360">
    <property type="entry name" value="RRM"/>
    <property type="match status" value="1"/>
</dbReference>
<dbReference type="GO" id="GO:0005829">
    <property type="term" value="C:cytosol"/>
    <property type="evidence" value="ECO:0007669"/>
    <property type="project" value="TreeGrafter"/>
</dbReference>
<dbReference type="PANTHER" id="PTHR47640:SF10">
    <property type="entry name" value="TRNA SELENOCYSTEINE 1-ASSOCIATED PROTEIN 1-RELATED"/>
    <property type="match status" value="1"/>
</dbReference>
<keyword evidence="1" id="KW-0507">mRNA processing</keyword>
<dbReference type="InterPro" id="IPR050825">
    <property type="entry name" value="RBM42_RBP45_47-like"/>
</dbReference>
<dbReference type="InterPro" id="IPR012677">
    <property type="entry name" value="Nucleotide-bd_a/b_plait_sf"/>
</dbReference>
<dbReference type="GO" id="GO:0006351">
    <property type="term" value="P:DNA-templated transcription"/>
    <property type="evidence" value="ECO:0007669"/>
    <property type="project" value="InterPro"/>
</dbReference>
<dbReference type="InterPro" id="IPR000504">
    <property type="entry name" value="RRM_dom"/>
</dbReference>
<dbReference type="AlphaFoldDB" id="A0A565CEH0"/>
<feature type="domain" description="RRM" evidence="5">
    <location>
        <begin position="258"/>
        <end position="337"/>
    </location>
</feature>
<evidence type="ECO:0000256" key="2">
    <source>
        <dbReference type="ARBA" id="ARBA00022737"/>
    </source>
</evidence>
<reference evidence="7" key="1">
    <citation type="submission" date="2019-07" db="EMBL/GenBank/DDBJ databases">
        <authorList>
            <person name="Dittberner H."/>
        </authorList>
    </citation>
    <scope>NUCLEOTIDE SEQUENCE [LARGE SCALE GENOMIC DNA]</scope>
</reference>
<dbReference type="InterPro" id="IPR035979">
    <property type="entry name" value="RBD_domain_sf"/>
</dbReference>
<protein>
    <recommendedName>
        <fullName evidence="9">RRM domain-containing protein</fullName>
    </recommendedName>
</protein>
<evidence type="ECO:0008006" key="9">
    <source>
        <dbReference type="Google" id="ProtNLM"/>
    </source>
</evidence>
<proteinExistence type="predicted"/>
<dbReference type="PANTHER" id="PTHR47640">
    <property type="entry name" value="TRNA SELENOCYSTEINE 1-ASSOCIATED PROTEIN 1-RELATED-RELATED"/>
    <property type="match status" value="1"/>
</dbReference>
<feature type="domain" description="DOG1" evidence="6">
    <location>
        <begin position="13"/>
        <end position="240"/>
    </location>
</feature>
<evidence type="ECO:0000256" key="1">
    <source>
        <dbReference type="ARBA" id="ARBA00022664"/>
    </source>
</evidence>